<feature type="compositionally biased region" description="Low complexity" evidence="8">
    <location>
        <begin position="82"/>
        <end position="95"/>
    </location>
</feature>
<feature type="region of interest" description="Disordered" evidence="8">
    <location>
        <begin position="77"/>
        <end position="97"/>
    </location>
</feature>
<evidence type="ECO:0000313" key="10">
    <source>
        <dbReference type="Ensembl" id="ENSEBUP00000019798.1"/>
    </source>
</evidence>
<evidence type="ECO:0000256" key="8">
    <source>
        <dbReference type="SAM" id="MobiDB-lite"/>
    </source>
</evidence>
<name>A0A8C4QSZ9_EPTBU</name>
<comment type="subcellular location">
    <subcellularLocation>
        <location evidence="1">Cytoplasm</location>
    </subcellularLocation>
</comment>
<evidence type="ECO:0000256" key="6">
    <source>
        <dbReference type="ARBA" id="ARBA00023125"/>
    </source>
</evidence>
<evidence type="ECO:0000313" key="11">
    <source>
        <dbReference type="Proteomes" id="UP000694388"/>
    </source>
</evidence>
<evidence type="ECO:0000256" key="3">
    <source>
        <dbReference type="ARBA" id="ARBA00022723"/>
    </source>
</evidence>
<dbReference type="PANTHER" id="PTHR13419:SF0">
    <property type="entry name" value="CXXC-TYPE DOMAIN-CONTAINING PROTEIN"/>
    <property type="match status" value="1"/>
</dbReference>
<evidence type="ECO:0000259" key="9">
    <source>
        <dbReference type="PROSITE" id="PS51058"/>
    </source>
</evidence>
<dbReference type="GeneTree" id="ENSGT00940000154108"/>
<keyword evidence="6" id="KW-0238">DNA-binding</keyword>
<keyword evidence="4 7" id="KW-0863">Zinc-finger</keyword>
<dbReference type="GO" id="GO:0008270">
    <property type="term" value="F:zinc ion binding"/>
    <property type="evidence" value="ECO:0007669"/>
    <property type="project" value="UniProtKB-KW"/>
</dbReference>
<proteinExistence type="predicted"/>
<keyword evidence="11" id="KW-1185">Reference proteome</keyword>
<dbReference type="InterPro" id="IPR040388">
    <property type="entry name" value="CXXC4/CXXC5"/>
</dbReference>
<evidence type="ECO:0000256" key="4">
    <source>
        <dbReference type="ARBA" id="ARBA00022771"/>
    </source>
</evidence>
<dbReference type="PROSITE" id="PS51058">
    <property type="entry name" value="ZF_CXXC"/>
    <property type="match status" value="1"/>
</dbReference>
<feature type="compositionally biased region" description="Gly residues" evidence="8">
    <location>
        <begin position="117"/>
        <end position="128"/>
    </location>
</feature>
<evidence type="ECO:0000256" key="7">
    <source>
        <dbReference type="PROSITE-ProRule" id="PRU00509"/>
    </source>
</evidence>
<reference evidence="10" key="1">
    <citation type="submission" date="2025-08" db="UniProtKB">
        <authorList>
            <consortium name="Ensembl"/>
        </authorList>
    </citation>
    <scope>IDENTIFICATION</scope>
</reference>
<dbReference type="GO" id="GO:0005634">
    <property type="term" value="C:nucleus"/>
    <property type="evidence" value="ECO:0007669"/>
    <property type="project" value="TreeGrafter"/>
</dbReference>
<reference evidence="10" key="2">
    <citation type="submission" date="2025-09" db="UniProtKB">
        <authorList>
            <consortium name="Ensembl"/>
        </authorList>
    </citation>
    <scope>IDENTIFICATION</scope>
</reference>
<evidence type="ECO:0000256" key="5">
    <source>
        <dbReference type="ARBA" id="ARBA00022833"/>
    </source>
</evidence>
<feature type="region of interest" description="Disordered" evidence="8">
    <location>
        <begin position="110"/>
        <end position="139"/>
    </location>
</feature>
<dbReference type="PANTHER" id="PTHR13419">
    <property type="entry name" value="ZINC FINGER-CONTAINING"/>
    <property type="match status" value="1"/>
</dbReference>
<keyword evidence="3" id="KW-0479">Metal-binding</keyword>
<dbReference type="AlphaFoldDB" id="A0A8C4QSZ9"/>
<sequence>MVPYLSRDAILPSHGPLSSTDIASSKAVSAAHALLSCGLPVTPNEMLGPKGMLLRLELPSMMHAAAAAAAIMPHAHLPRPKTQSQPQPQGPTQGSAFQLAGTAPETIAAATMADPGNNGGGMTMGLGGPAPVSTDSAAKRSASATAMAAGGGGVGAAAGSAAKKKRKRCGVCPPCLRRLNCGECRSCKNRRTGHQICKLRKCEELKKKPTSYRSSSSFRAFRQFFSYAHFGLWKISHW</sequence>
<dbReference type="GO" id="GO:0005737">
    <property type="term" value="C:cytoplasm"/>
    <property type="evidence" value="ECO:0007669"/>
    <property type="project" value="UniProtKB-SubCell"/>
</dbReference>
<evidence type="ECO:0000256" key="2">
    <source>
        <dbReference type="ARBA" id="ARBA00022490"/>
    </source>
</evidence>
<dbReference type="Pfam" id="PF02008">
    <property type="entry name" value="zf-CXXC"/>
    <property type="match status" value="1"/>
</dbReference>
<dbReference type="Ensembl" id="ENSEBUT00000020374.1">
    <property type="protein sequence ID" value="ENSEBUP00000019798.1"/>
    <property type="gene ID" value="ENSEBUG00000012296.1"/>
</dbReference>
<protein>
    <submittedName>
        <fullName evidence="10">CXXC finger protein 5a</fullName>
    </submittedName>
</protein>
<feature type="domain" description="CXXC-type" evidence="9">
    <location>
        <begin position="162"/>
        <end position="203"/>
    </location>
</feature>
<dbReference type="Proteomes" id="UP000694388">
    <property type="component" value="Unplaced"/>
</dbReference>
<evidence type="ECO:0000256" key="1">
    <source>
        <dbReference type="ARBA" id="ARBA00004496"/>
    </source>
</evidence>
<dbReference type="InterPro" id="IPR002857">
    <property type="entry name" value="Znf_CXXC"/>
</dbReference>
<keyword evidence="5" id="KW-0862">Zinc</keyword>
<accession>A0A8C4QSZ9</accession>
<dbReference type="GO" id="GO:0008327">
    <property type="term" value="F:methyl-CpG binding"/>
    <property type="evidence" value="ECO:0007669"/>
    <property type="project" value="TreeGrafter"/>
</dbReference>
<organism evidence="10 11">
    <name type="scientific">Eptatretus burgeri</name>
    <name type="common">Inshore hagfish</name>
    <dbReference type="NCBI Taxonomy" id="7764"/>
    <lineage>
        <taxon>Eukaryota</taxon>
        <taxon>Metazoa</taxon>
        <taxon>Chordata</taxon>
        <taxon>Craniata</taxon>
        <taxon>Vertebrata</taxon>
        <taxon>Cyclostomata</taxon>
        <taxon>Myxini</taxon>
        <taxon>Myxiniformes</taxon>
        <taxon>Myxinidae</taxon>
        <taxon>Eptatretinae</taxon>
        <taxon>Eptatretus</taxon>
    </lineage>
</organism>
<keyword evidence="2" id="KW-0963">Cytoplasm</keyword>